<sequence>MTKISLKEIFQKQVIKFIFGGGVAAAFNILLIFVIIEWLGFNTPLLRNIANTVAIELSLLLSFFIYRIWVWPGGNWAIKAVLCKQIPLYHIAAGAAVITRIGIVFPLLDWLGVNYGINTLVGVLLSAAINYVISDRLVFKAPATSVDKMSKTDSLAIYHPEGLAPSCENKHNYYSSKASCRVSQQLKKMVKIDLLSIVIPAHNEEGGIANTIQAISLFLEEQEIDYEILVVNDNSRDRTEIILQDISNQNNKVRYLNNYYPNGFGFAVRCGLENFQGDAVVIVMADSSDAPEDIVNYYYKLQEGYECVFGSRFIRGGKVIEYPTHKLIVNRLANLFVQILFGLKYNDTTNAFKAYRREVIEGICPLISHHFNLTVEMPLKAIVRGYSYTTVPITWRNRQTGISKLKIKEMGSRYLFIVLYLFLEKILSRGDYVRKQPQVMVQSKT</sequence>
<dbReference type="Pfam" id="PF00535">
    <property type="entry name" value="Glycos_transf_2"/>
    <property type="match status" value="1"/>
</dbReference>
<name>A0A6B3NBY8_9CYAN</name>
<evidence type="ECO:0000256" key="3">
    <source>
        <dbReference type="ARBA" id="ARBA00022989"/>
    </source>
</evidence>
<keyword evidence="3 5" id="KW-1133">Transmembrane helix</keyword>
<dbReference type="Pfam" id="PF04138">
    <property type="entry name" value="GtrA_DPMS_TM"/>
    <property type="match status" value="1"/>
</dbReference>
<dbReference type="InterPro" id="IPR001173">
    <property type="entry name" value="Glyco_trans_2-like"/>
</dbReference>
<dbReference type="InterPro" id="IPR050256">
    <property type="entry name" value="Glycosyltransferase_2"/>
</dbReference>
<dbReference type="GO" id="GO:0016740">
    <property type="term" value="F:transferase activity"/>
    <property type="evidence" value="ECO:0007669"/>
    <property type="project" value="UniProtKB-KW"/>
</dbReference>
<dbReference type="EMBL" id="JAAHFQ010000077">
    <property type="protein sequence ID" value="NER27151.1"/>
    <property type="molecule type" value="Genomic_DNA"/>
</dbReference>
<feature type="domain" description="GtrA/DPMS transmembrane" evidence="7">
    <location>
        <begin position="16"/>
        <end position="139"/>
    </location>
</feature>
<evidence type="ECO:0000259" key="6">
    <source>
        <dbReference type="Pfam" id="PF00535"/>
    </source>
</evidence>
<dbReference type="SUPFAM" id="SSF53448">
    <property type="entry name" value="Nucleotide-diphospho-sugar transferases"/>
    <property type="match status" value="1"/>
</dbReference>
<evidence type="ECO:0000256" key="4">
    <source>
        <dbReference type="ARBA" id="ARBA00023136"/>
    </source>
</evidence>
<keyword evidence="8" id="KW-0808">Transferase</keyword>
<dbReference type="GO" id="GO:0016020">
    <property type="term" value="C:membrane"/>
    <property type="evidence" value="ECO:0007669"/>
    <property type="project" value="UniProtKB-SubCell"/>
</dbReference>
<reference evidence="8" key="1">
    <citation type="submission" date="2019-11" db="EMBL/GenBank/DDBJ databases">
        <title>Genomic insights into an expanded diversity of filamentous marine cyanobacteria reveals the extraordinary biosynthetic potential of Moorea and Okeania.</title>
        <authorList>
            <person name="Ferreira Leao T."/>
            <person name="Wang M."/>
            <person name="Moss N."/>
            <person name="Da Silva R."/>
            <person name="Sanders J."/>
            <person name="Nurk S."/>
            <person name="Gurevich A."/>
            <person name="Humphrey G."/>
            <person name="Reher R."/>
            <person name="Zhu Q."/>
            <person name="Belda-Ferre P."/>
            <person name="Glukhov E."/>
            <person name="Rex R."/>
            <person name="Dorrestein P.C."/>
            <person name="Knight R."/>
            <person name="Pevzner P."/>
            <person name="Gerwick W.H."/>
            <person name="Gerwick L."/>
        </authorList>
    </citation>
    <scope>NUCLEOTIDE SEQUENCE</scope>
    <source>
        <strain evidence="8">SIO1C4</strain>
    </source>
</reference>
<evidence type="ECO:0000256" key="1">
    <source>
        <dbReference type="ARBA" id="ARBA00004141"/>
    </source>
</evidence>
<comment type="subcellular location">
    <subcellularLocation>
        <location evidence="1">Membrane</location>
        <topology evidence="1">Multi-pass membrane protein</topology>
    </subcellularLocation>
</comment>
<keyword evidence="4 5" id="KW-0472">Membrane</keyword>
<keyword evidence="2 5" id="KW-0812">Transmembrane</keyword>
<proteinExistence type="predicted"/>
<dbReference type="Gene3D" id="3.90.550.10">
    <property type="entry name" value="Spore Coat Polysaccharide Biosynthesis Protein SpsA, Chain A"/>
    <property type="match status" value="1"/>
</dbReference>
<dbReference type="PANTHER" id="PTHR48090">
    <property type="entry name" value="UNDECAPRENYL-PHOSPHATE 4-DEOXY-4-FORMAMIDO-L-ARABINOSE TRANSFERASE-RELATED"/>
    <property type="match status" value="1"/>
</dbReference>
<dbReference type="PANTHER" id="PTHR48090:SF7">
    <property type="entry name" value="RFBJ PROTEIN"/>
    <property type="match status" value="1"/>
</dbReference>
<dbReference type="InterPro" id="IPR029044">
    <property type="entry name" value="Nucleotide-diphossugar_trans"/>
</dbReference>
<comment type="caution">
    <text evidence="8">The sequence shown here is derived from an EMBL/GenBank/DDBJ whole genome shotgun (WGS) entry which is preliminary data.</text>
</comment>
<accession>A0A6B3NBY8</accession>
<feature type="transmembrane region" description="Helical" evidence="5">
    <location>
        <begin position="48"/>
        <end position="66"/>
    </location>
</feature>
<evidence type="ECO:0000259" key="7">
    <source>
        <dbReference type="Pfam" id="PF04138"/>
    </source>
</evidence>
<organism evidence="8">
    <name type="scientific">Symploca sp. SIO1C4</name>
    <dbReference type="NCBI Taxonomy" id="2607765"/>
    <lineage>
        <taxon>Bacteria</taxon>
        <taxon>Bacillati</taxon>
        <taxon>Cyanobacteriota</taxon>
        <taxon>Cyanophyceae</taxon>
        <taxon>Coleofasciculales</taxon>
        <taxon>Coleofasciculaceae</taxon>
        <taxon>Symploca</taxon>
    </lineage>
</organism>
<gene>
    <name evidence="8" type="ORF">F6J89_05810</name>
</gene>
<evidence type="ECO:0000256" key="5">
    <source>
        <dbReference type="SAM" id="Phobius"/>
    </source>
</evidence>
<dbReference type="CDD" id="cd04179">
    <property type="entry name" value="DPM_DPG-synthase_like"/>
    <property type="match status" value="1"/>
</dbReference>
<dbReference type="AlphaFoldDB" id="A0A6B3NBY8"/>
<protein>
    <submittedName>
        <fullName evidence="8">Glycosyltransferase</fullName>
    </submittedName>
</protein>
<evidence type="ECO:0000256" key="2">
    <source>
        <dbReference type="ARBA" id="ARBA00022692"/>
    </source>
</evidence>
<evidence type="ECO:0000313" key="8">
    <source>
        <dbReference type="EMBL" id="NER27151.1"/>
    </source>
</evidence>
<feature type="transmembrane region" description="Helical" evidence="5">
    <location>
        <begin position="114"/>
        <end position="133"/>
    </location>
</feature>
<feature type="transmembrane region" description="Helical" evidence="5">
    <location>
        <begin position="87"/>
        <end position="108"/>
    </location>
</feature>
<feature type="domain" description="Glycosyltransferase 2-like" evidence="6">
    <location>
        <begin position="196"/>
        <end position="361"/>
    </location>
</feature>
<feature type="transmembrane region" description="Helical" evidence="5">
    <location>
        <begin position="14"/>
        <end position="36"/>
    </location>
</feature>
<dbReference type="InterPro" id="IPR007267">
    <property type="entry name" value="GtrA_DPMS_TM"/>
</dbReference>
<dbReference type="GO" id="GO:0000271">
    <property type="term" value="P:polysaccharide biosynthetic process"/>
    <property type="evidence" value="ECO:0007669"/>
    <property type="project" value="InterPro"/>
</dbReference>